<gene>
    <name evidence="2" type="ORF">MOZ60_03705</name>
</gene>
<evidence type="ECO:0000256" key="1">
    <source>
        <dbReference type="SAM" id="SignalP"/>
    </source>
</evidence>
<comment type="caution">
    <text evidence="2">The sequence shown here is derived from an EMBL/GenBank/DDBJ whole genome shotgun (WGS) entry which is preliminary data.</text>
</comment>
<evidence type="ECO:0000313" key="3">
    <source>
        <dbReference type="Proteomes" id="UP001286174"/>
    </source>
</evidence>
<name>A0AB35U262_9FIRM</name>
<keyword evidence="1" id="KW-0732">Signal</keyword>
<organism evidence="2 3">
    <name type="scientific">Grylomicrobium aquisgranensis</name>
    <dbReference type="NCBI Taxonomy" id="2926318"/>
    <lineage>
        <taxon>Bacteria</taxon>
        <taxon>Bacillati</taxon>
        <taxon>Bacillota</taxon>
        <taxon>Erysipelotrichia</taxon>
        <taxon>Erysipelotrichales</taxon>
        <taxon>Erysipelotrichaceae</taxon>
        <taxon>Grylomicrobium</taxon>
    </lineage>
</organism>
<keyword evidence="3" id="KW-1185">Reference proteome</keyword>
<dbReference type="Proteomes" id="UP001286174">
    <property type="component" value="Unassembled WGS sequence"/>
</dbReference>
<reference evidence="2 3" key="1">
    <citation type="submission" date="2022-03" db="EMBL/GenBank/DDBJ databases">
        <title>Novel taxa within the pig intestine.</title>
        <authorList>
            <person name="Wylensek D."/>
            <person name="Bishof K."/>
            <person name="Afrizal A."/>
            <person name="Clavel T."/>
        </authorList>
    </citation>
    <scope>NUCLEOTIDE SEQUENCE [LARGE SCALE GENOMIC DNA]</scope>
    <source>
        <strain evidence="2 3">CLA-KB-P133</strain>
    </source>
</reference>
<protein>
    <submittedName>
        <fullName evidence="2">DUF4358 domain-containing protein</fullName>
    </submittedName>
</protein>
<accession>A0AB35U262</accession>
<sequence>MMTCLRSKIRKCVSCALMVLSLCGCSAVKSSASPSATTASQALIEADEIAEKLSLTDSLQQLKNRTVKGMIFSGDDLYSDAAVLMSNTGTADTVGVFYVTDFDNAKTDIQNYLKNLETQTNVYDATEIFKISNAVMEDNGTDKIVVIIASDIETARKLAKQAVQ</sequence>
<feature type="chain" id="PRO_5044279419" evidence="1">
    <location>
        <begin position="27"/>
        <end position="164"/>
    </location>
</feature>
<evidence type="ECO:0000313" key="2">
    <source>
        <dbReference type="EMBL" id="MDX8419196.1"/>
    </source>
</evidence>
<proteinExistence type="predicted"/>
<dbReference type="PROSITE" id="PS51257">
    <property type="entry name" value="PROKAR_LIPOPROTEIN"/>
    <property type="match status" value="1"/>
</dbReference>
<feature type="signal peptide" evidence="1">
    <location>
        <begin position="1"/>
        <end position="26"/>
    </location>
</feature>
<dbReference type="EMBL" id="JALBUR010000006">
    <property type="protein sequence ID" value="MDX8419196.1"/>
    <property type="molecule type" value="Genomic_DNA"/>
</dbReference>
<dbReference type="RefSeq" id="WP_370595685.1">
    <property type="nucleotide sequence ID" value="NZ_JALBUR010000006.1"/>
</dbReference>
<dbReference type="AlphaFoldDB" id="A0AB35U262"/>